<evidence type="ECO:0000256" key="2">
    <source>
        <dbReference type="ARBA" id="ARBA00022692"/>
    </source>
</evidence>
<feature type="transmembrane region" description="Helical" evidence="6">
    <location>
        <begin position="342"/>
        <end position="360"/>
    </location>
</feature>
<dbReference type="Proteomes" id="UP000186817">
    <property type="component" value="Unassembled WGS sequence"/>
</dbReference>
<dbReference type="OrthoDB" id="191686at2759"/>
<sequence length="625" mass="69691">MASHETMAADARFQDLIHAFSEEQRLLLLRADEEHESWRAALESAWGRLDSYAGLALQSRKRTGQKKAERSLPAASGHALRLLPSSVPALAPPLEIGLNVGKGLRTVQPDVSETVDPVPPPPSIPEDGNAADDTWDSVVDEDPVEQTMSANASSTASRPRRKSQVTHDVQNLLQDAMQPLSFRANFVGLVKRYIDYVAGVMVLLNSLVLIAELEVEGRSIAFEIDLPSGEDLRAYLPALRGIDAVFVLVFLVELVFRLLFERLKFCLDLANIFDGVLVLLGLIDMIISRPFTGGAVRDEDIALLKLTRALKSFRAVRILRSFRFVRGLRVLVKACRCFLPSLFWSMALLAVFVAMGALTLGNTLQVYILDDTLEHEDRQWLWDHYGTSQRSSWTLYEVTFAGNWPTNARPVMEKADNIFALFFLVYITIIVFALIRVISAIFLKDTLDVVQNDAEHMVVTRLKKRNEDIAKLEGVFRAIDKSGTGLINEEQLAEILSQSAVKDYLQSMDLDVHEGRALFHILDNGDGEVTLDEFIDGIMRCKGPARAIDQVAMSADMKNLDKKVNIIIQQLGGRDVSASKSVAPTPSPRTEVLRRQKSQAAYLKPFRLDMDNEQGFLARRASFGI</sequence>
<accession>A0A1Q9C7X8</accession>
<protein>
    <submittedName>
        <fullName evidence="8">Sodium channel protein type 4 subunit alpha A</fullName>
    </submittedName>
</protein>
<keyword evidence="4 6" id="KW-0472">Membrane</keyword>
<feature type="transmembrane region" description="Helical" evidence="6">
    <location>
        <begin position="272"/>
        <end position="291"/>
    </location>
</feature>
<dbReference type="Gene3D" id="1.10.287.70">
    <property type="match status" value="1"/>
</dbReference>
<dbReference type="GO" id="GO:0001518">
    <property type="term" value="C:voltage-gated sodium channel complex"/>
    <property type="evidence" value="ECO:0007669"/>
    <property type="project" value="TreeGrafter"/>
</dbReference>
<dbReference type="SUPFAM" id="SSF47473">
    <property type="entry name" value="EF-hand"/>
    <property type="match status" value="1"/>
</dbReference>
<dbReference type="GO" id="GO:0005248">
    <property type="term" value="F:voltage-gated sodium channel activity"/>
    <property type="evidence" value="ECO:0007669"/>
    <property type="project" value="TreeGrafter"/>
</dbReference>
<feature type="transmembrane region" description="Helical" evidence="6">
    <location>
        <begin position="418"/>
        <end position="443"/>
    </location>
</feature>
<keyword evidence="8" id="KW-0813">Transport</keyword>
<reference evidence="8 9" key="1">
    <citation type="submission" date="2016-02" db="EMBL/GenBank/DDBJ databases">
        <title>Genome analysis of coral dinoflagellate symbionts highlights evolutionary adaptations to a symbiotic lifestyle.</title>
        <authorList>
            <person name="Aranda M."/>
            <person name="Li Y."/>
            <person name="Liew Y.J."/>
            <person name="Baumgarten S."/>
            <person name="Simakov O."/>
            <person name="Wilson M."/>
            <person name="Piel J."/>
            <person name="Ashoor H."/>
            <person name="Bougouffa S."/>
            <person name="Bajic V.B."/>
            <person name="Ryu T."/>
            <person name="Ravasi T."/>
            <person name="Bayer T."/>
            <person name="Micklem G."/>
            <person name="Kim H."/>
            <person name="Bhak J."/>
            <person name="Lajeunesse T.C."/>
            <person name="Voolstra C.R."/>
        </authorList>
    </citation>
    <scope>NUCLEOTIDE SEQUENCE [LARGE SCALE GENOMIC DNA]</scope>
    <source>
        <strain evidence="8 9">CCMP2467</strain>
    </source>
</reference>
<name>A0A1Q9C7X8_SYMMI</name>
<feature type="transmembrane region" description="Helical" evidence="6">
    <location>
        <begin position="238"/>
        <end position="260"/>
    </location>
</feature>
<evidence type="ECO:0000313" key="9">
    <source>
        <dbReference type="Proteomes" id="UP000186817"/>
    </source>
</evidence>
<dbReference type="SUPFAM" id="SSF81324">
    <property type="entry name" value="Voltage-gated potassium channels"/>
    <property type="match status" value="1"/>
</dbReference>
<dbReference type="CDD" id="cd00051">
    <property type="entry name" value="EFh"/>
    <property type="match status" value="1"/>
</dbReference>
<feature type="domain" description="EF-hand" evidence="7">
    <location>
        <begin position="467"/>
        <end position="502"/>
    </location>
</feature>
<comment type="caution">
    <text evidence="8">The sequence shown here is derived from an EMBL/GenBank/DDBJ whole genome shotgun (WGS) entry which is preliminary data.</text>
</comment>
<evidence type="ECO:0000259" key="7">
    <source>
        <dbReference type="PROSITE" id="PS50222"/>
    </source>
</evidence>
<keyword evidence="3 6" id="KW-1133">Transmembrane helix</keyword>
<keyword evidence="8" id="KW-0407">Ion channel</keyword>
<dbReference type="InterPro" id="IPR005821">
    <property type="entry name" value="Ion_trans_dom"/>
</dbReference>
<organism evidence="8 9">
    <name type="scientific">Symbiodinium microadriaticum</name>
    <name type="common">Dinoflagellate</name>
    <name type="synonym">Zooxanthella microadriatica</name>
    <dbReference type="NCBI Taxonomy" id="2951"/>
    <lineage>
        <taxon>Eukaryota</taxon>
        <taxon>Sar</taxon>
        <taxon>Alveolata</taxon>
        <taxon>Dinophyceae</taxon>
        <taxon>Suessiales</taxon>
        <taxon>Symbiodiniaceae</taxon>
        <taxon>Symbiodinium</taxon>
    </lineage>
</organism>
<dbReference type="Pfam" id="PF00520">
    <property type="entry name" value="Ion_trans"/>
    <property type="match status" value="1"/>
</dbReference>
<evidence type="ECO:0000256" key="5">
    <source>
        <dbReference type="SAM" id="MobiDB-lite"/>
    </source>
</evidence>
<dbReference type="GO" id="GO:0005509">
    <property type="term" value="F:calcium ion binding"/>
    <property type="evidence" value="ECO:0007669"/>
    <property type="project" value="InterPro"/>
</dbReference>
<feature type="region of interest" description="Disordered" evidence="5">
    <location>
        <begin position="110"/>
        <end position="135"/>
    </location>
</feature>
<dbReference type="AlphaFoldDB" id="A0A1Q9C7X8"/>
<dbReference type="Pfam" id="PF13499">
    <property type="entry name" value="EF-hand_7"/>
    <property type="match status" value="1"/>
</dbReference>
<gene>
    <name evidence="8" type="primary">scn4aa</name>
    <name evidence="8" type="ORF">AK812_SmicGene40768</name>
</gene>
<dbReference type="SMART" id="SM00054">
    <property type="entry name" value="EFh"/>
    <property type="match status" value="2"/>
</dbReference>
<dbReference type="Gene3D" id="1.20.120.350">
    <property type="entry name" value="Voltage-gated potassium channels. Chain C"/>
    <property type="match status" value="1"/>
</dbReference>
<dbReference type="PROSITE" id="PS50222">
    <property type="entry name" value="EF_HAND_2"/>
    <property type="match status" value="1"/>
</dbReference>
<proteinExistence type="predicted"/>
<dbReference type="Gene3D" id="1.10.238.10">
    <property type="entry name" value="EF-hand"/>
    <property type="match status" value="1"/>
</dbReference>
<dbReference type="PANTHER" id="PTHR10037">
    <property type="entry name" value="VOLTAGE-GATED CATION CHANNEL CALCIUM AND SODIUM"/>
    <property type="match status" value="1"/>
</dbReference>
<dbReference type="PANTHER" id="PTHR10037:SF62">
    <property type="entry name" value="SODIUM CHANNEL PROTEIN 60E"/>
    <property type="match status" value="1"/>
</dbReference>
<evidence type="ECO:0000256" key="4">
    <source>
        <dbReference type="ARBA" id="ARBA00023136"/>
    </source>
</evidence>
<evidence type="ECO:0000256" key="3">
    <source>
        <dbReference type="ARBA" id="ARBA00022989"/>
    </source>
</evidence>
<comment type="subcellular location">
    <subcellularLocation>
        <location evidence="1">Membrane</location>
        <topology evidence="1">Multi-pass membrane protein</topology>
    </subcellularLocation>
</comment>
<keyword evidence="2 6" id="KW-0812">Transmembrane</keyword>
<keyword evidence="8" id="KW-0406">Ion transport</keyword>
<dbReference type="InterPro" id="IPR027359">
    <property type="entry name" value="Volt_channel_dom_sf"/>
</dbReference>
<dbReference type="InterPro" id="IPR043203">
    <property type="entry name" value="VGCC_Ca_Na"/>
</dbReference>
<dbReference type="InterPro" id="IPR011992">
    <property type="entry name" value="EF-hand-dom_pair"/>
</dbReference>
<evidence type="ECO:0000313" key="8">
    <source>
        <dbReference type="EMBL" id="OLP78995.1"/>
    </source>
</evidence>
<dbReference type="EMBL" id="LSRX01001537">
    <property type="protein sequence ID" value="OLP78995.1"/>
    <property type="molecule type" value="Genomic_DNA"/>
</dbReference>
<dbReference type="OMA" id="MASHETM"/>
<keyword evidence="9" id="KW-1185">Reference proteome</keyword>
<evidence type="ECO:0000256" key="6">
    <source>
        <dbReference type="SAM" id="Phobius"/>
    </source>
</evidence>
<dbReference type="InterPro" id="IPR002048">
    <property type="entry name" value="EF_hand_dom"/>
</dbReference>
<evidence type="ECO:0000256" key="1">
    <source>
        <dbReference type="ARBA" id="ARBA00004141"/>
    </source>
</evidence>